<evidence type="ECO:0000259" key="7">
    <source>
        <dbReference type="Pfam" id="PF02687"/>
    </source>
</evidence>
<keyword evidence="2" id="KW-1003">Cell membrane</keyword>
<dbReference type="Proteomes" id="UP000297225">
    <property type="component" value="Unassembled WGS sequence"/>
</dbReference>
<dbReference type="InterPro" id="IPR050250">
    <property type="entry name" value="Macrolide_Exporter_MacB"/>
</dbReference>
<organism evidence="8 9">
    <name type="scientific">Porphyromonas levii</name>
    <dbReference type="NCBI Taxonomy" id="28114"/>
    <lineage>
        <taxon>Bacteria</taxon>
        <taxon>Pseudomonadati</taxon>
        <taxon>Bacteroidota</taxon>
        <taxon>Bacteroidia</taxon>
        <taxon>Bacteroidales</taxon>
        <taxon>Porphyromonadaceae</taxon>
        <taxon>Porphyromonas</taxon>
    </lineage>
</organism>
<dbReference type="EMBL" id="SPNC01000014">
    <property type="protein sequence ID" value="TFH96719.1"/>
    <property type="molecule type" value="Genomic_DNA"/>
</dbReference>
<comment type="subcellular location">
    <subcellularLocation>
        <location evidence="1">Cell membrane</location>
        <topology evidence="1">Multi-pass membrane protein</topology>
    </subcellularLocation>
</comment>
<sequence length="409" mass="46495">MKSQLLKTVWNERRSNIALFLELFLISLFLWYVIDTIYAPIKTYLKPLGYSVENVYIVSLSSVPEKSPHYNPDLTSEEQVEDYYTMIERIRKHPDVAEVGLSWHGRPESRNWWSMGIWADTLGLKNVKWRALSPEAARLYQLEEVQGDDEKLVSALEAGRVIISASLAEEIGPNAIGTSIYNNSADDSDRNLIGVVGAIAKDMRDTRFTNHVPFMITPLTKDNNIALEINVKAKEGREQGFAERLSTDLKEQLQLGNMQLENVRSFQEESVYSGRMFERQLLLNGLLVLFLLANIILGISGVFWYRTQKRKSQMGLRVALGDTPRGVLRLYYKEGLLIFSSAFVLSIAVFVALFKYDILNTELEPLDATRFVIGMVITYLVTAAVIILSIWLPARHILRTPPADTLKEE</sequence>
<keyword evidence="9" id="KW-1185">Reference proteome</keyword>
<gene>
    <name evidence="8" type="ORF">E4P47_01790</name>
</gene>
<accession>A0A4Y8WRF6</accession>
<evidence type="ECO:0000256" key="2">
    <source>
        <dbReference type="ARBA" id="ARBA00022475"/>
    </source>
</evidence>
<evidence type="ECO:0000256" key="1">
    <source>
        <dbReference type="ARBA" id="ARBA00004651"/>
    </source>
</evidence>
<evidence type="ECO:0000256" key="6">
    <source>
        <dbReference type="ARBA" id="ARBA00038076"/>
    </source>
</evidence>
<keyword evidence="4" id="KW-1133">Transmembrane helix</keyword>
<evidence type="ECO:0000313" key="9">
    <source>
        <dbReference type="Proteomes" id="UP000297225"/>
    </source>
</evidence>
<comment type="similarity">
    <text evidence="6">Belongs to the ABC-4 integral membrane protein family.</text>
</comment>
<reference evidence="8 9" key="1">
    <citation type="submission" date="2019-03" db="EMBL/GenBank/DDBJ databases">
        <title>Porphyromonas levii Isolated from the Uterus of Dairy Cows.</title>
        <authorList>
            <person name="Francis A.M."/>
        </authorList>
    </citation>
    <scope>NUCLEOTIDE SEQUENCE [LARGE SCALE GENOMIC DNA]</scope>
    <source>
        <strain evidence="8 9">AF5678</strain>
    </source>
</reference>
<evidence type="ECO:0000256" key="5">
    <source>
        <dbReference type="ARBA" id="ARBA00023136"/>
    </source>
</evidence>
<dbReference type="GeneID" id="66797643"/>
<dbReference type="AlphaFoldDB" id="A0A4Y8WRF6"/>
<dbReference type="InterPro" id="IPR003838">
    <property type="entry name" value="ABC3_permease_C"/>
</dbReference>
<comment type="caution">
    <text evidence="8">The sequence shown here is derived from an EMBL/GenBank/DDBJ whole genome shotgun (WGS) entry which is preliminary data.</text>
</comment>
<proteinExistence type="inferred from homology"/>
<dbReference type="GO" id="GO:0022857">
    <property type="term" value="F:transmembrane transporter activity"/>
    <property type="evidence" value="ECO:0007669"/>
    <property type="project" value="TreeGrafter"/>
</dbReference>
<keyword evidence="5" id="KW-0472">Membrane</keyword>
<dbReference type="OrthoDB" id="1097311at2"/>
<dbReference type="STRING" id="1122973.GCA_000379925_00392"/>
<dbReference type="PANTHER" id="PTHR30572:SF4">
    <property type="entry name" value="ABC TRANSPORTER PERMEASE YTRF"/>
    <property type="match status" value="1"/>
</dbReference>
<protein>
    <submittedName>
        <fullName evidence="8">FtsX-like permease family protein</fullName>
    </submittedName>
</protein>
<evidence type="ECO:0000256" key="3">
    <source>
        <dbReference type="ARBA" id="ARBA00022692"/>
    </source>
</evidence>
<dbReference type="PANTHER" id="PTHR30572">
    <property type="entry name" value="MEMBRANE COMPONENT OF TRANSPORTER-RELATED"/>
    <property type="match status" value="1"/>
</dbReference>
<keyword evidence="3" id="KW-0812">Transmembrane</keyword>
<dbReference type="RefSeq" id="WP_018357663.1">
    <property type="nucleotide sequence ID" value="NZ_CP197400.1"/>
</dbReference>
<dbReference type="GO" id="GO:0005886">
    <property type="term" value="C:plasma membrane"/>
    <property type="evidence" value="ECO:0007669"/>
    <property type="project" value="UniProtKB-SubCell"/>
</dbReference>
<name>A0A4Y8WRF6_9PORP</name>
<evidence type="ECO:0000313" key="8">
    <source>
        <dbReference type="EMBL" id="TFH96719.1"/>
    </source>
</evidence>
<dbReference type="Pfam" id="PF02687">
    <property type="entry name" value="FtsX"/>
    <property type="match status" value="1"/>
</dbReference>
<evidence type="ECO:0000256" key="4">
    <source>
        <dbReference type="ARBA" id="ARBA00022989"/>
    </source>
</evidence>
<feature type="domain" description="ABC3 transporter permease C-terminal" evidence="7">
    <location>
        <begin position="286"/>
        <end position="402"/>
    </location>
</feature>